<reference evidence="1" key="2">
    <citation type="submission" date="2025-09" db="UniProtKB">
        <authorList>
            <consortium name="EnsemblPlants"/>
        </authorList>
    </citation>
    <scope>IDENTIFICATION</scope>
</reference>
<dbReference type="EnsemblPlants" id="AVESA.00010b.r2.4CG1258840.1">
    <property type="protein sequence ID" value="AVESA.00010b.r2.4CG1258840.1.CDS.1"/>
    <property type="gene ID" value="AVESA.00010b.r2.4CG1258840"/>
</dbReference>
<organism evidence="1 2">
    <name type="scientific">Avena sativa</name>
    <name type="common">Oat</name>
    <dbReference type="NCBI Taxonomy" id="4498"/>
    <lineage>
        <taxon>Eukaryota</taxon>
        <taxon>Viridiplantae</taxon>
        <taxon>Streptophyta</taxon>
        <taxon>Embryophyta</taxon>
        <taxon>Tracheophyta</taxon>
        <taxon>Spermatophyta</taxon>
        <taxon>Magnoliopsida</taxon>
        <taxon>Liliopsida</taxon>
        <taxon>Poales</taxon>
        <taxon>Poaceae</taxon>
        <taxon>BOP clade</taxon>
        <taxon>Pooideae</taxon>
        <taxon>Poodae</taxon>
        <taxon>Poeae</taxon>
        <taxon>Poeae Chloroplast Group 1 (Aveneae type)</taxon>
        <taxon>Aveninae</taxon>
        <taxon>Avena</taxon>
    </lineage>
</organism>
<proteinExistence type="predicted"/>
<accession>A0ACD5WMA1</accession>
<keyword evidence="2" id="KW-1185">Reference proteome</keyword>
<sequence length="114" mass="12955">MSMHTPGIIFDCRFARVFWRTVHCAFPANADVQQLFSFCNCTSAPAPTASTYLLLCCWNLWKHRNAVAFRAQQPSLRSLLQACRNDAHLWRARLSWDRQSAADAWLSNRGLGPG</sequence>
<dbReference type="Proteomes" id="UP001732700">
    <property type="component" value="Chromosome 4C"/>
</dbReference>
<reference evidence="1" key="1">
    <citation type="submission" date="2021-05" db="EMBL/GenBank/DDBJ databases">
        <authorList>
            <person name="Scholz U."/>
            <person name="Mascher M."/>
            <person name="Fiebig A."/>
        </authorList>
    </citation>
    <scope>NUCLEOTIDE SEQUENCE [LARGE SCALE GENOMIC DNA]</scope>
</reference>
<protein>
    <submittedName>
        <fullName evidence="1">Uncharacterized protein</fullName>
    </submittedName>
</protein>
<name>A0ACD5WMA1_AVESA</name>
<evidence type="ECO:0000313" key="2">
    <source>
        <dbReference type="Proteomes" id="UP001732700"/>
    </source>
</evidence>
<evidence type="ECO:0000313" key="1">
    <source>
        <dbReference type="EnsemblPlants" id="AVESA.00010b.r2.4CG1258840.1.CDS.1"/>
    </source>
</evidence>